<protein>
    <recommendedName>
        <fullName evidence="5">DUF983 domain-containing protein</fullName>
    </recommendedName>
</protein>
<name>A0A512DQ12_9PROT</name>
<keyword evidence="4" id="KW-1185">Reference proteome</keyword>
<keyword evidence="2" id="KW-0812">Transmembrane</keyword>
<dbReference type="AlphaFoldDB" id="A0A512DQ12"/>
<feature type="region of interest" description="Disordered" evidence="1">
    <location>
        <begin position="61"/>
        <end position="81"/>
    </location>
</feature>
<dbReference type="EMBL" id="BJYZ01000011">
    <property type="protein sequence ID" value="GEO38561.1"/>
    <property type="molecule type" value="Genomic_DNA"/>
</dbReference>
<reference evidence="3 4" key="1">
    <citation type="submission" date="2019-07" db="EMBL/GenBank/DDBJ databases">
        <title>Whole genome shotgun sequence of Skermanella aerolata NBRC 106429.</title>
        <authorList>
            <person name="Hosoyama A."/>
            <person name="Uohara A."/>
            <person name="Ohji S."/>
            <person name="Ichikawa N."/>
        </authorList>
    </citation>
    <scope>NUCLEOTIDE SEQUENCE [LARGE SCALE GENOMIC DNA]</scope>
    <source>
        <strain evidence="3 4">NBRC 106429</strain>
    </source>
</reference>
<keyword evidence="2" id="KW-0472">Membrane</keyword>
<dbReference type="InterPro" id="IPR009325">
    <property type="entry name" value="DUF983"/>
</dbReference>
<dbReference type="Proteomes" id="UP000321523">
    <property type="component" value="Unassembled WGS sequence"/>
</dbReference>
<keyword evidence="2" id="KW-1133">Transmembrane helix</keyword>
<evidence type="ECO:0000313" key="4">
    <source>
        <dbReference type="Proteomes" id="UP000321523"/>
    </source>
</evidence>
<gene>
    <name evidence="3" type="ORF">SAE02_27090</name>
</gene>
<feature type="transmembrane region" description="Helical" evidence="2">
    <location>
        <begin position="29"/>
        <end position="50"/>
    </location>
</feature>
<evidence type="ECO:0008006" key="5">
    <source>
        <dbReference type="Google" id="ProtNLM"/>
    </source>
</evidence>
<accession>A0A512DQ12</accession>
<comment type="caution">
    <text evidence="3">The sequence shown here is derived from an EMBL/GenBank/DDBJ whole genome shotgun (WGS) entry which is preliminary data.</text>
</comment>
<evidence type="ECO:0000256" key="1">
    <source>
        <dbReference type="SAM" id="MobiDB-lite"/>
    </source>
</evidence>
<sequence length="81" mass="9219">MTFILGFTVVPVALWVAMSVDWPLWLHAVVWTVVILGLSLGMLRPAKAYLMALQFRHRSSEYDLPDLPGDFPRKTPPNPRD</sequence>
<evidence type="ECO:0000256" key="2">
    <source>
        <dbReference type="SAM" id="Phobius"/>
    </source>
</evidence>
<proteinExistence type="predicted"/>
<dbReference type="Pfam" id="PF06170">
    <property type="entry name" value="DUF983"/>
    <property type="match status" value="1"/>
</dbReference>
<organism evidence="3 4">
    <name type="scientific">Skermanella aerolata</name>
    <dbReference type="NCBI Taxonomy" id="393310"/>
    <lineage>
        <taxon>Bacteria</taxon>
        <taxon>Pseudomonadati</taxon>
        <taxon>Pseudomonadota</taxon>
        <taxon>Alphaproteobacteria</taxon>
        <taxon>Rhodospirillales</taxon>
        <taxon>Azospirillaceae</taxon>
        <taxon>Skermanella</taxon>
    </lineage>
</organism>
<evidence type="ECO:0000313" key="3">
    <source>
        <dbReference type="EMBL" id="GEO38561.1"/>
    </source>
</evidence>